<comment type="caution">
    <text evidence="2">The sequence shown here is derived from an EMBL/GenBank/DDBJ whole genome shotgun (WGS) entry which is preliminary data.</text>
</comment>
<protein>
    <submittedName>
        <fullName evidence="2">(4Fe-4S)-binding protein</fullName>
    </submittedName>
</protein>
<dbReference type="PANTHER" id="PTHR43193">
    <property type="match status" value="1"/>
</dbReference>
<evidence type="ECO:0000259" key="1">
    <source>
        <dbReference type="PROSITE" id="PS51379"/>
    </source>
</evidence>
<dbReference type="InterPro" id="IPR017896">
    <property type="entry name" value="4Fe4S_Fe-S-bd"/>
</dbReference>
<organism evidence="2 3">
    <name type="scientific">Segatella copri</name>
    <dbReference type="NCBI Taxonomy" id="165179"/>
    <lineage>
        <taxon>Bacteria</taxon>
        <taxon>Pseudomonadati</taxon>
        <taxon>Bacteroidota</taxon>
        <taxon>Bacteroidia</taxon>
        <taxon>Bacteroidales</taxon>
        <taxon>Prevotellaceae</taxon>
        <taxon>Segatella</taxon>
    </lineage>
</organism>
<dbReference type="Gene3D" id="3.30.70.20">
    <property type="match status" value="1"/>
</dbReference>
<evidence type="ECO:0000313" key="3">
    <source>
        <dbReference type="Proteomes" id="UP000215155"/>
    </source>
</evidence>
<dbReference type="AlphaFoldDB" id="A0AA91TM02"/>
<dbReference type="Pfam" id="PF04432">
    <property type="entry name" value="FrhB_FdhB_C"/>
    <property type="match status" value="1"/>
</dbReference>
<name>A0AA91TM02_9BACT</name>
<proteinExistence type="predicted"/>
<dbReference type="EMBL" id="NMPZ01000001">
    <property type="protein sequence ID" value="OXL45272.1"/>
    <property type="molecule type" value="Genomic_DNA"/>
</dbReference>
<dbReference type="SUPFAM" id="SSF54862">
    <property type="entry name" value="4Fe-4S ferredoxins"/>
    <property type="match status" value="1"/>
</dbReference>
<dbReference type="PROSITE" id="PS51379">
    <property type="entry name" value="4FE4S_FER_2"/>
    <property type="match status" value="2"/>
</dbReference>
<accession>A0AA91TM02</accession>
<feature type="domain" description="4Fe-4S ferredoxin-type" evidence="1">
    <location>
        <begin position="41"/>
        <end position="70"/>
    </location>
</feature>
<dbReference type="PANTHER" id="PTHR43193:SF2">
    <property type="entry name" value="POLYFERREDOXIN PROTEIN FWDF"/>
    <property type="match status" value="1"/>
</dbReference>
<feature type="domain" description="4Fe-4S ferredoxin-type" evidence="1">
    <location>
        <begin position="5"/>
        <end position="36"/>
    </location>
</feature>
<dbReference type="Proteomes" id="UP000215155">
    <property type="component" value="Unassembled WGS sequence"/>
</dbReference>
<gene>
    <name evidence="2" type="ORF">CFT61_00510</name>
</gene>
<reference evidence="2 3" key="1">
    <citation type="submission" date="2017-07" db="EMBL/GenBank/DDBJ databases">
        <title>Draft genome sequence of Prevotella copri isolated from the gut of healthy adult Indian.</title>
        <authorList>
            <person name="Das B."/>
            <person name="Bag S."/>
            <person name="Ghosh T.S."/>
        </authorList>
    </citation>
    <scope>NUCLEOTIDE SEQUENCE [LARGE SCALE GENOMIC DNA]</scope>
    <source>
        <strain evidence="2 3">Indica</strain>
    </source>
</reference>
<dbReference type="InterPro" id="IPR052977">
    <property type="entry name" value="Polyferredoxin-like_ET"/>
</dbReference>
<sequence length="394" mass="44838">MSFRNKRVTDFESKDCSGCALCVACCPKNCITMQSDDLGYMRPVIDDSLCIDCGLCTKKCIIENPEALSHPILTAAAIRSDEEKLILSSSGGVFAAIAEQLISKGWMVAGCIMDEQLTPRHVLTSNIQVVKQMYGSKYVQSNTEGVYKDVAEVLQKGKKVLFSGTPCQVAAVKRFTKNNENLLTVEVICHGVPNVEMLHSYLDLHSRASIKKMIFRDKRQGWTFNNLLELNNGKTKKINHRLSSYMTYFLEGETYRESCYVCPYAKPERVADITIGDFWGVVNRRPDLKNLIDIEKGVSCLIINNEKGKSIVDNCKIEKYQVSYEDIKDGNEPLNHPSRHTEKRTAILAEWAKNKNWADVDNYWKKHDFKFSYLIWSRVPTSLQHKIRILLGKR</sequence>
<dbReference type="InterPro" id="IPR007525">
    <property type="entry name" value="FrhB_FdhB_C"/>
</dbReference>
<evidence type="ECO:0000313" key="2">
    <source>
        <dbReference type="EMBL" id="OXL45272.1"/>
    </source>
</evidence>